<accession>A0AAE1S9Y8</accession>
<reference evidence="1" key="1">
    <citation type="submission" date="2023-12" db="EMBL/GenBank/DDBJ databases">
        <title>Genome assembly of Anisodus tanguticus.</title>
        <authorList>
            <person name="Wang Y.-J."/>
        </authorList>
    </citation>
    <scope>NUCLEOTIDE SEQUENCE</scope>
    <source>
        <strain evidence="1">KB-2021</strain>
        <tissue evidence="1">Leaf</tissue>
    </source>
</reference>
<name>A0AAE1S9Y8_9SOLA</name>
<dbReference type="EMBL" id="JAVYJV010000007">
    <property type="protein sequence ID" value="KAK4366989.1"/>
    <property type="molecule type" value="Genomic_DNA"/>
</dbReference>
<dbReference type="AlphaFoldDB" id="A0AAE1S9Y8"/>
<evidence type="ECO:0000313" key="1">
    <source>
        <dbReference type="EMBL" id="KAK4366989.1"/>
    </source>
</evidence>
<protein>
    <submittedName>
        <fullName evidence="1">Uncharacterized protein</fullName>
    </submittedName>
</protein>
<keyword evidence="2" id="KW-1185">Reference proteome</keyword>
<gene>
    <name evidence="1" type="ORF">RND71_014869</name>
</gene>
<sequence>MYITSIPVLSTNYSKMLFEYHEDLGQLSLRVEVGGVGHICDETQTELLRGLETKITVGNGTSFISAPELLRFRSSIFFFNKHWNGNSSLLRFKCVAKSWKKLISEPYVTKKHLNHTKT</sequence>
<dbReference type="Proteomes" id="UP001291623">
    <property type="component" value="Unassembled WGS sequence"/>
</dbReference>
<evidence type="ECO:0000313" key="2">
    <source>
        <dbReference type="Proteomes" id="UP001291623"/>
    </source>
</evidence>
<proteinExistence type="predicted"/>
<comment type="caution">
    <text evidence="1">The sequence shown here is derived from an EMBL/GenBank/DDBJ whole genome shotgun (WGS) entry which is preliminary data.</text>
</comment>
<organism evidence="1 2">
    <name type="scientific">Anisodus tanguticus</name>
    <dbReference type="NCBI Taxonomy" id="243964"/>
    <lineage>
        <taxon>Eukaryota</taxon>
        <taxon>Viridiplantae</taxon>
        <taxon>Streptophyta</taxon>
        <taxon>Embryophyta</taxon>
        <taxon>Tracheophyta</taxon>
        <taxon>Spermatophyta</taxon>
        <taxon>Magnoliopsida</taxon>
        <taxon>eudicotyledons</taxon>
        <taxon>Gunneridae</taxon>
        <taxon>Pentapetalae</taxon>
        <taxon>asterids</taxon>
        <taxon>lamiids</taxon>
        <taxon>Solanales</taxon>
        <taxon>Solanaceae</taxon>
        <taxon>Solanoideae</taxon>
        <taxon>Hyoscyameae</taxon>
        <taxon>Anisodus</taxon>
    </lineage>
</organism>